<keyword evidence="5" id="KW-1185">Reference proteome</keyword>
<dbReference type="CDD" id="cd10229">
    <property type="entry name" value="ASKHA_NBD_HSP70_HSPA12"/>
    <property type="match status" value="1"/>
</dbReference>
<gene>
    <name evidence="4" type="ORF">DPMN_108553</name>
</gene>
<protein>
    <submittedName>
        <fullName evidence="4">Uncharacterized protein</fullName>
    </submittedName>
</protein>
<dbReference type="EMBL" id="JAIWYP010000004">
    <property type="protein sequence ID" value="KAH3835205.1"/>
    <property type="molecule type" value="Genomic_DNA"/>
</dbReference>
<dbReference type="AlphaFoldDB" id="A0A9D4K8R3"/>
<dbReference type="PANTHER" id="PTHR14187:SF5">
    <property type="entry name" value="HEAT SHOCK 70 KDA PROTEIN 12A"/>
    <property type="match status" value="1"/>
</dbReference>
<evidence type="ECO:0000256" key="3">
    <source>
        <dbReference type="ARBA" id="ARBA00022840"/>
    </source>
</evidence>
<evidence type="ECO:0000313" key="5">
    <source>
        <dbReference type="Proteomes" id="UP000828390"/>
    </source>
</evidence>
<reference evidence="4" key="2">
    <citation type="submission" date="2020-11" db="EMBL/GenBank/DDBJ databases">
        <authorList>
            <person name="McCartney M.A."/>
            <person name="Auch B."/>
            <person name="Kono T."/>
            <person name="Mallez S."/>
            <person name="Becker A."/>
            <person name="Gohl D.M."/>
            <person name="Silverstein K.A.T."/>
            <person name="Koren S."/>
            <person name="Bechman K.B."/>
            <person name="Herman A."/>
            <person name="Abrahante J.E."/>
            <person name="Garbe J."/>
        </authorList>
    </citation>
    <scope>NUCLEOTIDE SEQUENCE</scope>
    <source>
        <strain evidence="4">Duluth1</strain>
        <tissue evidence="4">Whole animal</tissue>
    </source>
</reference>
<dbReference type="Pfam" id="PF00012">
    <property type="entry name" value="HSP70"/>
    <property type="match status" value="1"/>
</dbReference>
<organism evidence="4 5">
    <name type="scientific">Dreissena polymorpha</name>
    <name type="common">Zebra mussel</name>
    <name type="synonym">Mytilus polymorpha</name>
    <dbReference type="NCBI Taxonomy" id="45954"/>
    <lineage>
        <taxon>Eukaryota</taxon>
        <taxon>Metazoa</taxon>
        <taxon>Spiralia</taxon>
        <taxon>Lophotrochozoa</taxon>
        <taxon>Mollusca</taxon>
        <taxon>Bivalvia</taxon>
        <taxon>Autobranchia</taxon>
        <taxon>Heteroconchia</taxon>
        <taxon>Euheterodonta</taxon>
        <taxon>Imparidentia</taxon>
        <taxon>Neoheterodontei</taxon>
        <taxon>Myida</taxon>
        <taxon>Dreissenoidea</taxon>
        <taxon>Dreissenidae</taxon>
        <taxon>Dreissena</taxon>
    </lineage>
</organism>
<dbReference type="Gene3D" id="3.30.420.40">
    <property type="match status" value="2"/>
</dbReference>
<dbReference type="OrthoDB" id="6064993at2759"/>
<accession>A0A9D4K8R3</accession>
<dbReference type="InterPro" id="IPR043129">
    <property type="entry name" value="ATPase_NBD"/>
</dbReference>
<evidence type="ECO:0000313" key="4">
    <source>
        <dbReference type="EMBL" id="KAH3835205.1"/>
    </source>
</evidence>
<dbReference type="GO" id="GO:0140662">
    <property type="term" value="F:ATP-dependent protein folding chaperone"/>
    <property type="evidence" value="ECO:0007669"/>
    <property type="project" value="InterPro"/>
</dbReference>
<dbReference type="GO" id="GO:0005524">
    <property type="term" value="F:ATP binding"/>
    <property type="evidence" value="ECO:0007669"/>
    <property type="project" value="UniProtKB-KW"/>
</dbReference>
<dbReference type="SUPFAM" id="SSF53067">
    <property type="entry name" value="Actin-like ATPase domain"/>
    <property type="match status" value="2"/>
</dbReference>
<reference evidence="4" key="1">
    <citation type="journal article" date="2019" name="bioRxiv">
        <title>The Genome of the Zebra Mussel, Dreissena polymorpha: A Resource for Invasive Species Research.</title>
        <authorList>
            <person name="McCartney M.A."/>
            <person name="Auch B."/>
            <person name="Kono T."/>
            <person name="Mallez S."/>
            <person name="Zhang Y."/>
            <person name="Obille A."/>
            <person name="Becker A."/>
            <person name="Abrahante J.E."/>
            <person name="Garbe J."/>
            <person name="Badalamenti J.P."/>
            <person name="Herman A."/>
            <person name="Mangelson H."/>
            <person name="Liachko I."/>
            <person name="Sullivan S."/>
            <person name="Sone E.D."/>
            <person name="Koren S."/>
            <person name="Silverstein K.A.T."/>
            <person name="Beckman K.B."/>
            <person name="Gohl D.M."/>
        </authorList>
    </citation>
    <scope>NUCLEOTIDE SEQUENCE</scope>
    <source>
        <strain evidence="4">Duluth1</strain>
        <tissue evidence="4">Whole animal</tissue>
    </source>
</reference>
<name>A0A9D4K8R3_DREPO</name>
<evidence type="ECO:0000256" key="2">
    <source>
        <dbReference type="ARBA" id="ARBA00022741"/>
    </source>
</evidence>
<keyword evidence="3" id="KW-0067">ATP-binding</keyword>
<comment type="similarity">
    <text evidence="1">Belongs to the heat shock protein 70 family.</text>
</comment>
<proteinExistence type="inferred from homology"/>
<comment type="caution">
    <text evidence="4">The sequence shown here is derived from an EMBL/GenBank/DDBJ whole genome shotgun (WGS) entry which is preliminary data.</text>
</comment>
<sequence length="579" mass="64641">MSKLKDDFLLVAAIDFGTAFSGYAFSTKEDFKANPLQIHSNTWIGGTLMSLKTSTCIMFDKDKKFYKFGFEAEDAYSELAEDDKHKDYYYFRRFKMELFNRLKLKRRFMLDDVMGKKMPAIDVFSACIKYLKDHLLDQVRKPIPDARENDIRWVLTVPAIWNDVAKQFMREAAEKAGMTDENLLIALEPEAASLCCRHLPMSALKGSQTFMPFQPNTKYLVFDAGGGTVDITVHEVTSSGGLKEMYAATGGDWGGTYVDKAFRLFLAELCGNDVMADLEATQTADYIDIFRSFEIIKRKFSPGMQDKVTIKVPSALNDIFKAKQGKDLKVHINLMAEYKGKVTWMGDKIRLEPAVAESFFKDACEKAASHLKNLFSKSELKDVKTILMVGGFSESVLLQKVIKDATSSDKKIIIPNDAGLAILKGAVVFGHNPLIIKERRSRYTYGVGTSILFKKGSHPEANKITGNDGKEYCTNIFGKHVEIGQELVFGQNNVAKSYTPVNADQTQIGFRFFASTDKDPMYVTDPNCTDIGNLTVDLAGSGTDRSVNVNMIFGDTELHVEAVEVANGKKSKCVLNFLG</sequence>
<dbReference type="Proteomes" id="UP000828390">
    <property type="component" value="Unassembled WGS sequence"/>
</dbReference>
<evidence type="ECO:0000256" key="1">
    <source>
        <dbReference type="ARBA" id="ARBA00007381"/>
    </source>
</evidence>
<dbReference type="InterPro" id="IPR013126">
    <property type="entry name" value="Hsp_70_fam"/>
</dbReference>
<keyword evidence="2" id="KW-0547">Nucleotide-binding</keyword>
<dbReference type="PANTHER" id="PTHR14187">
    <property type="entry name" value="ALPHA KINASE/ELONGATION FACTOR 2 KINASE"/>
    <property type="match status" value="1"/>
</dbReference>